<protein>
    <submittedName>
        <fullName evidence="1">Uncharacterized protein</fullName>
    </submittedName>
</protein>
<organism evidence="1 2">
    <name type="scientific">Bacillus carboniphilus</name>
    <dbReference type="NCBI Taxonomy" id="86663"/>
    <lineage>
        <taxon>Bacteria</taxon>
        <taxon>Bacillati</taxon>
        <taxon>Bacillota</taxon>
        <taxon>Bacilli</taxon>
        <taxon>Bacillales</taxon>
        <taxon>Bacillaceae</taxon>
        <taxon>Bacillus</taxon>
    </lineage>
</organism>
<evidence type="ECO:0000313" key="2">
    <source>
        <dbReference type="Proteomes" id="UP001500782"/>
    </source>
</evidence>
<name>A0ABP3G4Y2_9BACI</name>
<gene>
    <name evidence="1" type="ORF">GCM10008967_28130</name>
</gene>
<keyword evidence="2" id="KW-1185">Reference proteome</keyword>
<reference evidence="2" key="1">
    <citation type="journal article" date="2019" name="Int. J. Syst. Evol. Microbiol.">
        <title>The Global Catalogue of Microorganisms (GCM) 10K type strain sequencing project: providing services to taxonomists for standard genome sequencing and annotation.</title>
        <authorList>
            <consortium name="The Broad Institute Genomics Platform"/>
            <consortium name="The Broad Institute Genome Sequencing Center for Infectious Disease"/>
            <person name="Wu L."/>
            <person name="Ma J."/>
        </authorList>
    </citation>
    <scope>NUCLEOTIDE SEQUENCE [LARGE SCALE GENOMIC DNA]</scope>
    <source>
        <strain evidence="2">JCM 9731</strain>
    </source>
</reference>
<evidence type="ECO:0000313" key="1">
    <source>
        <dbReference type="EMBL" id="GAA0336096.1"/>
    </source>
</evidence>
<dbReference type="Proteomes" id="UP001500782">
    <property type="component" value="Unassembled WGS sequence"/>
</dbReference>
<proteinExistence type="predicted"/>
<dbReference type="EMBL" id="BAAADJ010000044">
    <property type="protein sequence ID" value="GAA0336096.1"/>
    <property type="molecule type" value="Genomic_DNA"/>
</dbReference>
<sequence>MSRKVVNGGDLFIFVTLLEYRITIWNIMLKLNYVNIMNGRFRLKGFRGIKFEMDRYFVSSFNVYKWQLNKREQLENSIVD</sequence>
<accession>A0ABP3G4Y2</accession>
<comment type="caution">
    <text evidence="1">The sequence shown here is derived from an EMBL/GenBank/DDBJ whole genome shotgun (WGS) entry which is preliminary data.</text>
</comment>